<name>A0A095ZF96_9BACT</name>
<evidence type="ECO:0000256" key="1">
    <source>
        <dbReference type="SAM" id="SignalP"/>
    </source>
</evidence>
<feature type="signal peptide" evidence="1">
    <location>
        <begin position="1"/>
        <end position="19"/>
    </location>
</feature>
<dbReference type="Proteomes" id="UP000029556">
    <property type="component" value="Unassembled WGS sequence"/>
</dbReference>
<accession>A0A095ZF96</accession>
<keyword evidence="1" id="KW-0732">Signal</keyword>
<gene>
    <name evidence="2" type="ORF">HMPREF2137_11620</name>
</gene>
<feature type="chain" id="PRO_5001914289" description="Lipoprotein" evidence="1">
    <location>
        <begin position="20"/>
        <end position="136"/>
    </location>
</feature>
<protein>
    <recommendedName>
        <fullName evidence="4">Lipoprotein</fullName>
    </recommendedName>
</protein>
<evidence type="ECO:0000313" key="2">
    <source>
        <dbReference type="EMBL" id="KGF33066.1"/>
    </source>
</evidence>
<dbReference type="AlphaFoldDB" id="A0A095ZF96"/>
<evidence type="ECO:0008006" key="4">
    <source>
        <dbReference type="Google" id="ProtNLM"/>
    </source>
</evidence>
<comment type="caution">
    <text evidence="2">The sequence shown here is derived from an EMBL/GenBank/DDBJ whole genome shotgun (WGS) entry which is preliminary data.</text>
</comment>
<organism evidence="2 3">
    <name type="scientific">Hoylesella buccalis DNF00853</name>
    <dbReference type="NCBI Taxonomy" id="1401074"/>
    <lineage>
        <taxon>Bacteria</taxon>
        <taxon>Pseudomonadati</taxon>
        <taxon>Bacteroidota</taxon>
        <taxon>Bacteroidia</taxon>
        <taxon>Bacteroidales</taxon>
        <taxon>Prevotellaceae</taxon>
        <taxon>Hoylesella</taxon>
    </lineage>
</organism>
<evidence type="ECO:0000313" key="3">
    <source>
        <dbReference type="Proteomes" id="UP000029556"/>
    </source>
</evidence>
<reference evidence="2 3" key="1">
    <citation type="submission" date="2014-07" db="EMBL/GenBank/DDBJ databases">
        <authorList>
            <person name="McCorrison J."/>
            <person name="Sanka R."/>
            <person name="Torralba M."/>
            <person name="Gillis M."/>
            <person name="Haft D.H."/>
            <person name="Methe B."/>
            <person name="Sutton G."/>
            <person name="Nelson K.E."/>
        </authorList>
    </citation>
    <scope>NUCLEOTIDE SEQUENCE [LARGE SCALE GENOMIC DNA]</scope>
    <source>
        <strain evidence="2 3">DNF00853</strain>
    </source>
</reference>
<dbReference type="OrthoDB" id="1082786at2"/>
<proteinExistence type="predicted"/>
<dbReference type="EMBL" id="JRNN01000095">
    <property type="protein sequence ID" value="KGF33066.1"/>
    <property type="molecule type" value="Genomic_DNA"/>
</dbReference>
<dbReference type="RefSeq" id="WP_036874657.1">
    <property type="nucleotide sequence ID" value="NZ_JRNN01000095.1"/>
</dbReference>
<sequence length="136" mass="15248">MKKLLLFFPIFLFILGFSASCKFAPSQELGDTVAAEVFEPIDTAVLKQQQKEKMSKAKDSVDIFIIGEGSTRDKLQLISYPSHRDTMLFGKKRPLKVMGSADYGRVVRIVFVMGKDNTKLVKQVEEIKMDTAIATP</sequence>
<dbReference type="PROSITE" id="PS51257">
    <property type="entry name" value="PROKAR_LIPOPROTEIN"/>
    <property type="match status" value="1"/>
</dbReference>